<evidence type="ECO:0000313" key="3">
    <source>
        <dbReference type="Proteomes" id="UP000324015"/>
    </source>
</evidence>
<dbReference type="Proteomes" id="UP000324015">
    <property type="component" value="Chromosome"/>
</dbReference>
<dbReference type="InterPro" id="IPR029016">
    <property type="entry name" value="GAF-like_dom_sf"/>
</dbReference>
<dbReference type="AlphaFoldDB" id="A0A5P2CWF0"/>
<dbReference type="SUPFAM" id="SSF55781">
    <property type="entry name" value="GAF domain-like"/>
    <property type="match status" value="1"/>
</dbReference>
<sequence>MEPHGYEEALDVAATARGRAARALERAARAAAAAERHERLVVSDPDSAAFHAQVAETHRRTAACHRSSAALHASFADRTSAWVRGRGSRPRFMTAVADALGTDSAAITLVDSAQNQLAVAVSDEPALTAQDLEFVLGEGPCRDAASGRCPVHSVGEEIERRWPGYGPALTSMGITSVLAVPLETQAACFGALAVFDPRAGLLGSTHLAEVTAALTRIVLLGPDADPELYGGTDHRETVQQAAGVLSVRVGCGVGDALALIKARAFAEETTTEAIARRILNGDPYL</sequence>
<protein>
    <submittedName>
        <fullName evidence="2">GAF domain-containing protein</fullName>
    </submittedName>
</protein>
<reference evidence="2 3" key="1">
    <citation type="submission" date="2018-05" db="EMBL/GenBank/DDBJ databases">
        <title>Streptomyces venezuelae.</title>
        <authorList>
            <person name="Kim W."/>
            <person name="Lee N."/>
            <person name="Cho B.-K."/>
        </authorList>
    </citation>
    <scope>NUCLEOTIDE SEQUENCE [LARGE SCALE GENOMIC DNA]</scope>
    <source>
        <strain evidence="2 3">ATCC 14585</strain>
    </source>
</reference>
<dbReference type="Gene3D" id="3.30.450.40">
    <property type="match status" value="1"/>
</dbReference>
<gene>
    <name evidence="2" type="ORF">DEJ49_18900</name>
</gene>
<dbReference type="EMBL" id="CP029191">
    <property type="protein sequence ID" value="QES46078.1"/>
    <property type="molecule type" value="Genomic_DNA"/>
</dbReference>
<evidence type="ECO:0000313" key="2">
    <source>
        <dbReference type="EMBL" id="QES46078.1"/>
    </source>
</evidence>
<feature type="domain" description="GAF" evidence="1">
    <location>
        <begin position="92"/>
        <end position="199"/>
    </location>
</feature>
<evidence type="ECO:0000259" key="1">
    <source>
        <dbReference type="Pfam" id="PF01590"/>
    </source>
</evidence>
<proteinExistence type="predicted"/>
<organism evidence="2 3">
    <name type="scientific">Streptomyces venezuelae</name>
    <dbReference type="NCBI Taxonomy" id="54571"/>
    <lineage>
        <taxon>Bacteria</taxon>
        <taxon>Bacillati</taxon>
        <taxon>Actinomycetota</taxon>
        <taxon>Actinomycetes</taxon>
        <taxon>Kitasatosporales</taxon>
        <taxon>Streptomycetaceae</taxon>
        <taxon>Streptomyces</taxon>
    </lineage>
</organism>
<accession>A0A5P2CWF0</accession>
<dbReference type="RefSeq" id="WP_150185203.1">
    <property type="nucleotide sequence ID" value="NZ_CP029191.1"/>
</dbReference>
<name>A0A5P2CWF0_STRVZ</name>
<dbReference type="InterPro" id="IPR003018">
    <property type="entry name" value="GAF"/>
</dbReference>
<dbReference type="Pfam" id="PF01590">
    <property type="entry name" value="GAF"/>
    <property type="match status" value="1"/>
</dbReference>